<keyword evidence="2" id="KW-1185">Reference proteome</keyword>
<dbReference type="InterPro" id="IPR008964">
    <property type="entry name" value="Invasin/intimin_cell_adhesion"/>
</dbReference>
<evidence type="ECO:0000313" key="1">
    <source>
        <dbReference type="EMBL" id="TCK67511.1"/>
    </source>
</evidence>
<evidence type="ECO:0000313" key="2">
    <source>
        <dbReference type="Proteomes" id="UP000295714"/>
    </source>
</evidence>
<gene>
    <name evidence="1" type="ORF">DFQ05_1287</name>
</gene>
<dbReference type="PROSITE" id="PS51257">
    <property type="entry name" value="PROKAR_LIPOPROTEIN"/>
    <property type="match status" value="1"/>
</dbReference>
<dbReference type="Gene3D" id="2.60.120.430">
    <property type="entry name" value="Galactose-binding lectin"/>
    <property type="match status" value="1"/>
</dbReference>
<reference evidence="1 2" key="1">
    <citation type="journal article" date="2015" name="Stand. Genomic Sci.">
        <title>Genomic Encyclopedia of Bacterial and Archaeal Type Strains, Phase III: the genomes of soil and plant-associated and newly described type strains.</title>
        <authorList>
            <person name="Whitman W.B."/>
            <person name="Woyke T."/>
            <person name="Klenk H.P."/>
            <person name="Zhou Y."/>
            <person name="Lilburn T.G."/>
            <person name="Beck B.J."/>
            <person name="De Vos P."/>
            <person name="Vandamme P."/>
            <person name="Eisen J.A."/>
            <person name="Garrity G."/>
            <person name="Hugenholtz P."/>
            <person name="Kyrpides N.C."/>
        </authorList>
    </citation>
    <scope>NUCLEOTIDE SEQUENCE [LARGE SCALE GENOMIC DNA]</scope>
    <source>
        <strain evidence="1 2">CECT 8445</strain>
    </source>
</reference>
<dbReference type="Gene3D" id="2.60.40.1080">
    <property type="match status" value="1"/>
</dbReference>
<comment type="caution">
    <text evidence="1">The sequence shown here is derived from an EMBL/GenBank/DDBJ whole genome shotgun (WGS) entry which is preliminary data.</text>
</comment>
<proteinExistence type="predicted"/>
<sequence length="478" mass="51553">MKINRSIHNIVFVFTLLCLVVSCERGLSEDVQFATFPKNGDIFIDAPVSLTDEFFVSFDPAGGANPDGFGTDNNEAFQGTTSIRVDVPAPNDPAGGFIGGIFLDRGDGRDLTGFDALTFWAKGSTTATVGLVGFGTDFDQNKFAVTRENIQLSTDWRKYTVPIPDASKLVQEKGMFIFSAGTNSTNGFGFTFWIDELRFENLGTVAQPRPRIFDGQDIVQQAFTGTTLNVSGLSQIFNIADGSNVEVSPAPAYFNFESSNLDVAIVNESGEIQIIGEGTATITAQLNGVAAQGSMELTSVGSFNFAPTPTQSPESVVSLFSDAYTDIPVSRYNSFFEPFQTTLGGVLPIGNQSIISYTNLNFVGIVFNDVIFPAEAVSPVNATNLNTLHIDINVQEALQAGDRLLLQLTNYGSTETVGSYLINGSELQQDAWVSFDIPLSSFSGLSDRSRIGLLLFNSEDGPASPTISNIFVDNIYFY</sequence>
<dbReference type="EMBL" id="SMGI01000002">
    <property type="protein sequence ID" value="TCK67511.1"/>
    <property type="molecule type" value="Genomic_DNA"/>
</dbReference>
<dbReference type="SUPFAM" id="SSF49785">
    <property type="entry name" value="Galactose-binding domain-like"/>
    <property type="match status" value="1"/>
</dbReference>
<name>A0A4V2PTR2_9FLAO</name>
<dbReference type="AlphaFoldDB" id="A0A4V2PTR2"/>
<dbReference type="Proteomes" id="UP000295714">
    <property type="component" value="Unassembled WGS sequence"/>
</dbReference>
<dbReference type="SUPFAM" id="SSF49373">
    <property type="entry name" value="Invasin/intimin cell-adhesion fragments"/>
    <property type="match status" value="1"/>
</dbReference>
<accession>A0A4V2PTR2</accession>
<dbReference type="OrthoDB" id="5381604at2"/>
<organism evidence="1 2">
    <name type="scientific">Winogradskyella wandonensis</name>
    <dbReference type="NCBI Taxonomy" id="1442586"/>
    <lineage>
        <taxon>Bacteria</taxon>
        <taxon>Pseudomonadati</taxon>
        <taxon>Bacteroidota</taxon>
        <taxon>Flavobacteriia</taxon>
        <taxon>Flavobacteriales</taxon>
        <taxon>Flavobacteriaceae</taxon>
        <taxon>Winogradskyella</taxon>
    </lineage>
</organism>
<protein>
    <recommendedName>
        <fullName evidence="3">Carbohydrate-binding protein</fullName>
    </recommendedName>
</protein>
<dbReference type="InterPro" id="IPR008979">
    <property type="entry name" value="Galactose-bd-like_sf"/>
</dbReference>
<evidence type="ECO:0008006" key="3">
    <source>
        <dbReference type="Google" id="ProtNLM"/>
    </source>
</evidence>
<dbReference type="RefSeq" id="WP_132704566.1">
    <property type="nucleotide sequence ID" value="NZ_SMGI01000002.1"/>
</dbReference>